<proteinExistence type="inferred from homology"/>
<dbReference type="Pfam" id="PF07963">
    <property type="entry name" value="N_methyl"/>
    <property type="match status" value="1"/>
</dbReference>
<dbReference type="InterPro" id="IPR002416">
    <property type="entry name" value="T2SS_protein-GspH"/>
</dbReference>
<comment type="caution">
    <text evidence="13">The sequence shown here is derived from an EMBL/GenBank/DDBJ whole genome shotgun (WGS) entry which is preliminary data.</text>
</comment>
<comment type="similarity">
    <text evidence="9">Belongs to the GSP H family.</text>
</comment>
<dbReference type="GO" id="GO:0005886">
    <property type="term" value="C:plasma membrane"/>
    <property type="evidence" value="ECO:0007669"/>
    <property type="project" value="UniProtKB-SubCell"/>
</dbReference>
<dbReference type="NCBIfam" id="TIGR02532">
    <property type="entry name" value="IV_pilin_GFxxxE"/>
    <property type="match status" value="1"/>
</dbReference>
<keyword evidence="4" id="KW-0488">Methylation</keyword>
<dbReference type="SUPFAM" id="SSF54523">
    <property type="entry name" value="Pili subunits"/>
    <property type="match status" value="1"/>
</dbReference>
<evidence type="ECO:0000256" key="3">
    <source>
        <dbReference type="ARBA" id="ARBA00022475"/>
    </source>
</evidence>
<gene>
    <name evidence="13" type="primary">gspH</name>
    <name evidence="13" type="ORF">ENJ51_06050</name>
</gene>
<keyword evidence="5" id="KW-0997">Cell inner membrane</keyword>
<dbReference type="InterPro" id="IPR049875">
    <property type="entry name" value="TypeII_GspH"/>
</dbReference>
<keyword evidence="3" id="KW-1003">Cell membrane</keyword>
<keyword evidence="6 11" id="KW-0812">Transmembrane</keyword>
<organism evidence="13">
    <name type="scientific">Leucothrix mucor</name>
    <dbReference type="NCBI Taxonomy" id="45248"/>
    <lineage>
        <taxon>Bacteria</taxon>
        <taxon>Pseudomonadati</taxon>
        <taxon>Pseudomonadota</taxon>
        <taxon>Gammaproteobacteria</taxon>
        <taxon>Thiotrichales</taxon>
        <taxon>Thiotrichaceae</taxon>
        <taxon>Leucothrix</taxon>
    </lineage>
</organism>
<dbReference type="GO" id="GO:0015628">
    <property type="term" value="P:protein secretion by the type II secretion system"/>
    <property type="evidence" value="ECO:0007669"/>
    <property type="project" value="InterPro"/>
</dbReference>
<comment type="subcellular location">
    <subcellularLocation>
        <location evidence="1">Cell inner membrane</location>
        <topology evidence="1">Single-pass membrane protein</topology>
    </subcellularLocation>
</comment>
<evidence type="ECO:0000256" key="11">
    <source>
        <dbReference type="SAM" id="Phobius"/>
    </source>
</evidence>
<feature type="domain" description="General secretion pathway GspH" evidence="12">
    <location>
        <begin position="78"/>
        <end position="195"/>
    </location>
</feature>
<dbReference type="InterPro" id="IPR012902">
    <property type="entry name" value="N_methyl_site"/>
</dbReference>
<dbReference type="NCBIfam" id="TIGR01708">
    <property type="entry name" value="typeII_sec_gspH"/>
    <property type="match status" value="1"/>
</dbReference>
<dbReference type="PROSITE" id="PS00409">
    <property type="entry name" value="PROKAR_NTER_METHYL"/>
    <property type="match status" value="1"/>
</dbReference>
<evidence type="ECO:0000256" key="2">
    <source>
        <dbReference type="ARBA" id="ARBA00021549"/>
    </source>
</evidence>
<evidence type="ECO:0000256" key="7">
    <source>
        <dbReference type="ARBA" id="ARBA00022989"/>
    </source>
</evidence>
<dbReference type="Pfam" id="PF12019">
    <property type="entry name" value="GspH"/>
    <property type="match status" value="1"/>
</dbReference>
<dbReference type="EMBL" id="DRMS01000229">
    <property type="protein sequence ID" value="HFC92359.1"/>
    <property type="molecule type" value="Genomic_DNA"/>
</dbReference>
<keyword evidence="7 11" id="KW-1133">Transmembrane helix</keyword>
<evidence type="ECO:0000256" key="10">
    <source>
        <dbReference type="ARBA" id="ARBA00030775"/>
    </source>
</evidence>
<evidence type="ECO:0000256" key="5">
    <source>
        <dbReference type="ARBA" id="ARBA00022519"/>
    </source>
</evidence>
<name>A0A7V2WV13_LEUMU</name>
<dbReference type="PRINTS" id="PR00885">
    <property type="entry name" value="BCTERIALGSPH"/>
</dbReference>
<dbReference type="Proteomes" id="UP000885750">
    <property type="component" value="Unassembled WGS sequence"/>
</dbReference>
<protein>
    <recommendedName>
        <fullName evidence="2">Type II secretion system protein H</fullName>
    </recommendedName>
    <alternativeName>
        <fullName evidence="10">General secretion pathway protein H</fullName>
    </alternativeName>
</protein>
<accession>A0A7V2WV13</accession>
<dbReference type="InterPro" id="IPR045584">
    <property type="entry name" value="Pilin-like"/>
</dbReference>
<dbReference type="InterPro" id="IPR022346">
    <property type="entry name" value="T2SS_GspH"/>
</dbReference>
<evidence type="ECO:0000256" key="1">
    <source>
        <dbReference type="ARBA" id="ARBA00004377"/>
    </source>
</evidence>
<dbReference type="GO" id="GO:0015627">
    <property type="term" value="C:type II protein secretion system complex"/>
    <property type="evidence" value="ECO:0007669"/>
    <property type="project" value="InterPro"/>
</dbReference>
<evidence type="ECO:0000256" key="8">
    <source>
        <dbReference type="ARBA" id="ARBA00023136"/>
    </source>
</evidence>
<dbReference type="AlphaFoldDB" id="A0A7V2WV13"/>
<feature type="transmembrane region" description="Helical" evidence="11">
    <location>
        <begin position="45"/>
        <end position="67"/>
    </location>
</feature>
<evidence type="ECO:0000259" key="12">
    <source>
        <dbReference type="Pfam" id="PF12019"/>
    </source>
</evidence>
<evidence type="ECO:0000256" key="6">
    <source>
        <dbReference type="ARBA" id="ARBA00022692"/>
    </source>
</evidence>
<feature type="transmembrane region" description="Helical" evidence="11">
    <location>
        <begin position="6"/>
        <end position="24"/>
    </location>
</feature>
<dbReference type="Gene3D" id="3.55.40.10">
    <property type="entry name" value="minor pseudopilin epsh domain"/>
    <property type="match status" value="1"/>
</dbReference>
<reference evidence="13" key="1">
    <citation type="journal article" date="2020" name="mSystems">
        <title>Genome- and Community-Level Interaction Insights into Carbon Utilization and Element Cycling Functions of Hydrothermarchaeota in Hydrothermal Sediment.</title>
        <authorList>
            <person name="Zhou Z."/>
            <person name="Liu Y."/>
            <person name="Xu W."/>
            <person name="Pan J."/>
            <person name="Luo Z.H."/>
            <person name="Li M."/>
        </authorList>
    </citation>
    <scope>NUCLEOTIDE SEQUENCE [LARGE SCALE GENOMIC DNA]</scope>
    <source>
        <strain evidence="13">HyVt-493</strain>
    </source>
</reference>
<evidence type="ECO:0000313" key="13">
    <source>
        <dbReference type="EMBL" id="HFC92359.1"/>
    </source>
</evidence>
<evidence type="ECO:0000256" key="9">
    <source>
        <dbReference type="ARBA" id="ARBA00025772"/>
    </source>
</evidence>
<keyword evidence="8 11" id="KW-0472">Membrane</keyword>
<evidence type="ECO:0000256" key="4">
    <source>
        <dbReference type="ARBA" id="ARBA00022481"/>
    </source>
</evidence>
<sequence length="210" mass="23439">MEMLIFTLGDLMVVKVMMILVVGIRRINYLMLSPSSIRTRQSGFTLIEIMVVVVIVAILSSAVVPMMSKTTDDLLAEQADRFVALIKLAQDEAILQSRQLGLQVDAQRYSFLQREDKSNNWVPFNDGPFRPRKLSAGTKTALFLDEVAISSLTKQALDAEGKPKIKPQVFILSSGEMTPFRYELAFSTGSRFKIIFDAIGTSKIEKVEGK</sequence>